<dbReference type="CDD" id="cd07374">
    <property type="entry name" value="CYTH-like_Pase"/>
    <property type="match status" value="1"/>
</dbReference>
<dbReference type="PROSITE" id="PS51707">
    <property type="entry name" value="CYTH"/>
    <property type="match status" value="1"/>
</dbReference>
<dbReference type="Gene3D" id="2.40.320.10">
    <property type="entry name" value="Hypothetical Protein Pfu-838710-001"/>
    <property type="match status" value="1"/>
</dbReference>
<dbReference type="InterPro" id="IPR033469">
    <property type="entry name" value="CYTH-like_dom_sf"/>
</dbReference>
<evidence type="ECO:0000256" key="1">
    <source>
        <dbReference type="SAM" id="MobiDB-lite"/>
    </source>
</evidence>
<dbReference type="SUPFAM" id="SSF55154">
    <property type="entry name" value="CYTH-like phosphatases"/>
    <property type="match status" value="1"/>
</dbReference>
<sequence length="244" mass="25784">MADTVREIERKYEFAGEEESLPDLTGVPGVEAVVDKGTDALDATYFDTAGQRLAADGITLRRRTGGDDAGWHLKLPVSPGVRDEIQAPPAEQIPARLTALVRSRVRDSALNPLVRIESRRTVCQLLGAEGALLAEASIDRVTAKRLTGGELRTAAWTEVEVELADGQEPAFLDAVEARLLEGGLRPSAAPSKLARALAETEPKAAKPAKKGEKAAKESAKKGGKKGKQAAKGKKAAKAPEPAPV</sequence>
<dbReference type="RefSeq" id="WP_165244248.1">
    <property type="nucleotide sequence ID" value="NZ_JAAKZV010000287.1"/>
</dbReference>
<feature type="compositionally biased region" description="Basic residues" evidence="1">
    <location>
        <begin position="221"/>
        <end position="236"/>
    </location>
</feature>
<reference evidence="3 4" key="1">
    <citation type="submission" date="2020-02" db="EMBL/GenBank/DDBJ databases">
        <title>Whole-genome analyses of novel actinobacteria.</title>
        <authorList>
            <person name="Sahin N."/>
        </authorList>
    </citation>
    <scope>NUCLEOTIDE SEQUENCE [LARGE SCALE GENOMIC DNA]</scope>
    <source>
        <strain evidence="3 4">A7024</strain>
    </source>
</reference>
<dbReference type="Proteomes" id="UP000481583">
    <property type="component" value="Unassembled WGS sequence"/>
</dbReference>
<dbReference type="Pfam" id="PF01928">
    <property type="entry name" value="CYTH"/>
    <property type="match status" value="1"/>
</dbReference>
<keyword evidence="4" id="KW-1185">Reference proteome</keyword>
<evidence type="ECO:0000313" key="3">
    <source>
        <dbReference type="EMBL" id="NGN69371.1"/>
    </source>
</evidence>
<feature type="compositionally biased region" description="Basic and acidic residues" evidence="1">
    <location>
        <begin position="198"/>
        <end position="220"/>
    </location>
</feature>
<dbReference type="InterPro" id="IPR023577">
    <property type="entry name" value="CYTH_domain"/>
</dbReference>
<feature type="region of interest" description="Disordered" evidence="1">
    <location>
        <begin position="190"/>
        <end position="244"/>
    </location>
</feature>
<dbReference type="SMART" id="SM01118">
    <property type="entry name" value="CYTH"/>
    <property type="match status" value="1"/>
</dbReference>
<gene>
    <name evidence="3" type="ORF">G5C51_36475</name>
</gene>
<evidence type="ECO:0000313" key="4">
    <source>
        <dbReference type="Proteomes" id="UP000481583"/>
    </source>
</evidence>
<dbReference type="EMBL" id="JAAKZV010000287">
    <property type="protein sequence ID" value="NGN69371.1"/>
    <property type="molecule type" value="Genomic_DNA"/>
</dbReference>
<name>A0A6G4UDU5_9ACTN</name>
<feature type="non-terminal residue" evidence="3">
    <location>
        <position position="244"/>
    </location>
</feature>
<organism evidence="3 4">
    <name type="scientific">Streptomyces coryli</name>
    <dbReference type="NCBI Taxonomy" id="1128680"/>
    <lineage>
        <taxon>Bacteria</taxon>
        <taxon>Bacillati</taxon>
        <taxon>Actinomycetota</taxon>
        <taxon>Actinomycetes</taxon>
        <taxon>Kitasatosporales</taxon>
        <taxon>Streptomycetaceae</taxon>
        <taxon>Streptomyces</taxon>
    </lineage>
</organism>
<protein>
    <submittedName>
        <fullName evidence="3">CYTH domain-containing protein</fullName>
    </submittedName>
</protein>
<feature type="domain" description="CYTH" evidence="2">
    <location>
        <begin position="5"/>
        <end position="203"/>
    </location>
</feature>
<comment type="caution">
    <text evidence="3">The sequence shown here is derived from an EMBL/GenBank/DDBJ whole genome shotgun (WGS) entry which is preliminary data.</text>
</comment>
<evidence type="ECO:0000259" key="2">
    <source>
        <dbReference type="PROSITE" id="PS51707"/>
    </source>
</evidence>
<accession>A0A6G4UDU5</accession>
<dbReference type="AlphaFoldDB" id="A0A6G4UDU5"/>
<proteinExistence type="predicted"/>